<dbReference type="AlphaFoldDB" id="A0A0C9TJZ4"/>
<dbReference type="HOGENOM" id="CLU_015852_0_0_1"/>
<protein>
    <submittedName>
        <fullName evidence="1">Uncharacterized protein</fullName>
    </submittedName>
</protein>
<feature type="non-terminal residue" evidence="1">
    <location>
        <position position="513"/>
    </location>
</feature>
<reference evidence="1 2" key="1">
    <citation type="submission" date="2014-06" db="EMBL/GenBank/DDBJ databases">
        <title>Evolutionary Origins and Diversification of the Mycorrhizal Mutualists.</title>
        <authorList>
            <consortium name="DOE Joint Genome Institute"/>
            <consortium name="Mycorrhizal Genomics Consortium"/>
            <person name="Kohler A."/>
            <person name="Kuo A."/>
            <person name="Nagy L.G."/>
            <person name="Floudas D."/>
            <person name="Copeland A."/>
            <person name="Barry K.W."/>
            <person name="Cichocki N."/>
            <person name="Veneault-Fourrey C."/>
            <person name="LaButti K."/>
            <person name="Lindquist E.A."/>
            <person name="Lipzen A."/>
            <person name="Lundell T."/>
            <person name="Morin E."/>
            <person name="Murat C."/>
            <person name="Riley R."/>
            <person name="Ohm R."/>
            <person name="Sun H."/>
            <person name="Tunlid A."/>
            <person name="Henrissat B."/>
            <person name="Grigoriev I.V."/>
            <person name="Hibbett D.S."/>
            <person name="Martin F."/>
        </authorList>
    </citation>
    <scope>NUCLEOTIDE SEQUENCE [LARGE SCALE GENOMIC DNA]</scope>
    <source>
        <strain evidence="1 2">SS14</strain>
    </source>
</reference>
<name>A0A0C9TJZ4_SPHS4</name>
<accession>A0A0C9TJZ4</accession>
<dbReference type="EMBL" id="KN837270">
    <property type="protein sequence ID" value="KIJ30018.1"/>
    <property type="molecule type" value="Genomic_DNA"/>
</dbReference>
<evidence type="ECO:0000313" key="1">
    <source>
        <dbReference type="EMBL" id="KIJ30018.1"/>
    </source>
</evidence>
<gene>
    <name evidence="1" type="ORF">M422DRAFT_268479</name>
</gene>
<sequence>MDVDVLEDNYHLNPVSESYTLRERHALLVANPTLWSSIPDDLPLLAPKGWLESSLIDWYILNQITFSEIPVKMTFIPCQIIADLQFYIQSHPGAETVPEEIKAKWENIIPPQHQISCWTTPKSLLMQHLSVYVFNHIFLNTIQEEKTHDDWTVWNGPQLWRLVADLMNWKLGPNPDNIRALSWFGNGSDCGVELTEILISLILDTGMRIDERGIWPLKPHLSCSHIFLEQMLYQILPEVTHWNNGIVMDQTKHYFESGLENIKSIQDIIQSLARQRMACHSCTLTPPSQPENHQEIISLHPADDISHNSVPNATGHQNQNLNHPLSDDGVDILTCNFRNIKIIRIDPDFDDYNTGPTLQETMGVPQHIKNFPIFNRTQLDPLSIWSLWTDYGYQIDNNFAQTFISQFPEQPEEHYLPINELSGEHILPESLKRWDLTHRNSTREAISDICFLGMQELLGLAGDPRSGNGFDLFIRGIRYDPEDCEKEEMVHLDITRDAIPTENVPVYISVDID</sequence>
<organism evidence="1 2">
    <name type="scientific">Sphaerobolus stellatus (strain SS14)</name>
    <dbReference type="NCBI Taxonomy" id="990650"/>
    <lineage>
        <taxon>Eukaryota</taxon>
        <taxon>Fungi</taxon>
        <taxon>Dikarya</taxon>
        <taxon>Basidiomycota</taxon>
        <taxon>Agaricomycotina</taxon>
        <taxon>Agaricomycetes</taxon>
        <taxon>Phallomycetidae</taxon>
        <taxon>Geastrales</taxon>
        <taxon>Sphaerobolaceae</taxon>
        <taxon>Sphaerobolus</taxon>
    </lineage>
</organism>
<keyword evidence="2" id="KW-1185">Reference proteome</keyword>
<proteinExistence type="predicted"/>
<evidence type="ECO:0000313" key="2">
    <source>
        <dbReference type="Proteomes" id="UP000054279"/>
    </source>
</evidence>
<dbReference type="Proteomes" id="UP000054279">
    <property type="component" value="Unassembled WGS sequence"/>
</dbReference>